<keyword evidence="6" id="KW-1133">Transmembrane helix</keyword>
<dbReference type="EMBL" id="FOSD01000007">
    <property type="protein sequence ID" value="SFK42882.1"/>
    <property type="molecule type" value="Genomic_DNA"/>
</dbReference>
<dbReference type="InterPro" id="IPR058130">
    <property type="entry name" value="PEA_transf_C"/>
</dbReference>
<dbReference type="InterPro" id="IPR040423">
    <property type="entry name" value="PEA_transferase"/>
</dbReference>
<accession>A0A1I3ZFX1</accession>
<comment type="caution">
    <text evidence="10">The sequence shown here is derived from an EMBL/GenBank/DDBJ whole genome shotgun (WGS) entry which is preliminary data.</text>
</comment>
<organism evidence="10 11">
    <name type="scientific">Candidatus Pantoea symbiotica</name>
    <dbReference type="NCBI Taxonomy" id="1884370"/>
    <lineage>
        <taxon>Bacteria</taxon>
        <taxon>Pseudomonadati</taxon>
        <taxon>Pseudomonadota</taxon>
        <taxon>Gammaproteobacteria</taxon>
        <taxon>Enterobacterales</taxon>
        <taxon>Erwiniaceae</taxon>
        <taxon>Pantoea</taxon>
    </lineage>
</organism>
<evidence type="ECO:0000259" key="9">
    <source>
        <dbReference type="Pfam" id="PF08019"/>
    </source>
</evidence>
<keyword evidence="4" id="KW-0808">Transferase</keyword>
<protein>
    <submittedName>
        <fullName evidence="10">KDO II ethanolaminephosphotransferase</fullName>
    </submittedName>
</protein>
<dbReference type="PANTHER" id="PTHR30443">
    <property type="entry name" value="INNER MEMBRANE PROTEIN"/>
    <property type="match status" value="1"/>
</dbReference>
<dbReference type="Gene3D" id="3.40.720.10">
    <property type="entry name" value="Alkaline Phosphatase, subunit A"/>
    <property type="match status" value="1"/>
</dbReference>
<dbReference type="Pfam" id="PF08019">
    <property type="entry name" value="EptA_B_N"/>
    <property type="match status" value="1"/>
</dbReference>
<evidence type="ECO:0000313" key="10">
    <source>
        <dbReference type="EMBL" id="SFK42882.1"/>
    </source>
</evidence>
<dbReference type="Pfam" id="PF00884">
    <property type="entry name" value="Sulfatase"/>
    <property type="match status" value="1"/>
</dbReference>
<sequence length="581" mass="66363">MVELIPKSILLPRAVNLQASDLVVHYNNGEYMFKKGWVKQFYIPVFISLYIGVLLNIPIFIRRYTQLQFDNTLSLVTEIIAAFCLVMLLTLLTSLTGKYLSRVLMTMLVIFSSAASYYMIFFNIDIGYGIIAAVLATDSLDLSKESVGWHFMLWMVIINILPLWLIWRGMRINPVTNISKKRYWSYKTIAIIIAALGCWLPLNLMGKVQDEQDKKNNRMMASYGGIVAGTYSPSNWLSGVGLLAYSSFSQAEDNRNLYDPAEHFKYVPPKNADNLYIVFVIGESARRDHMGLYGYDRNNTPYLDHEKNLVHLQGYSCDTSTKLSLRCMFVREGGASEAPQRTLKEMNVFTVMKKQGFSEDLYSMQSEAWFYNKVMADSYSMRESIQAEKRNVGKPVDDMALINELQDSIQRHPQGKHIVILHTKGSHYMYTERYPRAFARYTPECQGIDDACSTQEMINSYDNSLLYTDYFLKQTFDSLKDKNAIVFYASDHGESISDNLHFHGTPRDHAPMAQRTVPIMVWASDKFLSDSNNKASFAKLQQLQNDKAPVFHEKLFDSILGCSGFTSPDGGINSLRNWCAH</sequence>
<evidence type="ECO:0000256" key="7">
    <source>
        <dbReference type="ARBA" id="ARBA00023136"/>
    </source>
</evidence>
<gene>
    <name evidence="10" type="ORF">SAMN05518863_1075</name>
</gene>
<comment type="subcellular location">
    <subcellularLocation>
        <location evidence="1">Cell inner membrane</location>
        <topology evidence="1">Multi-pass membrane protein</topology>
    </subcellularLocation>
</comment>
<evidence type="ECO:0000256" key="1">
    <source>
        <dbReference type="ARBA" id="ARBA00004429"/>
    </source>
</evidence>
<dbReference type="Proteomes" id="UP000198841">
    <property type="component" value="Unassembled WGS sequence"/>
</dbReference>
<evidence type="ECO:0000259" key="8">
    <source>
        <dbReference type="Pfam" id="PF00884"/>
    </source>
</evidence>
<evidence type="ECO:0000256" key="4">
    <source>
        <dbReference type="ARBA" id="ARBA00022679"/>
    </source>
</evidence>
<evidence type="ECO:0000256" key="3">
    <source>
        <dbReference type="ARBA" id="ARBA00022519"/>
    </source>
</evidence>
<keyword evidence="11" id="KW-1185">Reference proteome</keyword>
<dbReference type="CDD" id="cd16017">
    <property type="entry name" value="LptA"/>
    <property type="match status" value="1"/>
</dbReference>
<evidence type="ECO:0000256" key="5">
    <source>
        <dbReference type="ARBA" id="ARBA00022692"/>
    </source>
</evidence>
<name>A0A1I3ZFX1_9GAMM</name>
<evidence type="ECO:0000256" key="6">
    <source>
        <dbReference type="ARBA" id="ARBA00022989"/>
    </source>
</evidence>
<evidence type="ECO:0000256" key="2">
    <source>
        <dbReference type="ARBA" id="ARBA00022475"/>
    </source>
</evidence>
<dbReference type="SUPFAM" id="SSF53649">
    <property type="entry name" value="Alkaline phosphatase-like"/>
    <property type="match status" value="1"/>
</dbReference>
<dbReference type="InterPro" id="IPR012549">
    <property type="entry name" value="EptA-like_N"/>
</dbReference>
<dbReference type="InterPro" id="IPR000917">
    <property type="entry name" value="Sulfatase_N"/>
</dbReference>
<feature type="domain" description="Phosphoethanolamine transferase N-terminal" evidence="9">
    <location>
        <begin position="86"/>
        <end position="200"/>
    </location>
</feature>
<dbReference type="PANTHER" id="PTHR30443:SF3">
    <property type="entry name" value="KDO(2)-LIPID A PHOSPHOETHANOLAMINE 7''-TRANSFERASE"/>
    <property type="match status" value="1"/>
</dbReference>
<keyword evidence="3" id="KW-0997">Cell inner membrane</keyword>
<dbReference type="InterPro" id="IPR017850">
    <property type="entry name" value="Alkaline_phosphatase_core_sf"/>
</dbReference>
<keyword evidence="7" id="KW-0472">Membrane</keyword>
<evidence type="ECO:0000313" key="11">
    <source>
        <dbReference type="Proteomes" id="UP000198841"/>
    </source>
</evidence>
<feature type="domain" description="Sulfatase N-terminal" evidence="8">
    <location>
        <begin position="277"/>
        <end position="564"/>
    </location>
</feature>
<keyword evidence="2" id="KW-1003">Cell membrane</keyword>
<reference evidence="10 11" key="1">
    <citation type="submission" date="2016-10" db="EMBL/GenBank/DDBJ databases">
        <authorList>
            <person name="Varghese N."/>
            <person name="Submissions S."/>
        </authorList>
    </citation>
    <scope>NUCLEOTIDE SEQUENCE [LARGE SCALE GENOMIC DNA]</scope>
    <source>
        <strain evidence="10 11">YR512</strain>
    </source>
</reference>
<dbReference type="NCBIfam" id="NF008593">
    <property type="entry name" value="PRK11560.1"/>
    <property type="match status" value="1"/>
</dbReference>
<keyword evidence="5" id="KW-0812">Transmembrane</keyword>
<proteinExistence type="predicted"/>